<proteinExistence type="predicted"/>
<dbReference type="EMBL" id="KN837171">
    <property type="protein sequence ID" value="KIJ37219.1"/>
    <property type="molecule type" value="Genomic_DNA"/>
</dbReference>
<accession>A0A0C9UR27</accession>
<dbReference type="HOGENOM" id="CLU_1971913_0_0_1"/>
<reference evidence="1 2" key="1">
    <citation type="submission" date="2014-06" db="EMBL/GenBank/DDBJ databases">
        <title>Evolutionary Origins and Diversification of the Mycorrhizal Mutualists.</title>
        <authorList>
            <consortium name="DOE Joint Genome Institute"/>
            <consortium name="Mycorrhizal Genomics Consortium"/>
            <person name="Kohler A."/>
            <person name="Kuo A."/>
            <person name="Nagy L.G."/>
            <person name="Floudas D."/>
            <person name="Copeland A."/>
            <person name="Barry K.W."/>
            <person name="Cichocki N."/>
            <person name="Veneault-Fourrey C."/>
            <person name="LaButti K."/>
            <person name="Lindquist E.A."/>
            <person name="Lipzen A."/>
            <person name="Lundell T."/>
            <person name="Morin E."/>
            <person name="Murat C."/>
            <person name="Riley R."/>
            <person name="Ohm R."/>
            <person name="Sun H."/>
            <person name="Tunlid A."/>
            <person name="Henrissat B."/>
            <person name="Grigoriev I.V."/>
            <person name="Hibbett D.S."/>
            <person name="Martin F."/>
        </authorList>
    </citation>
    <scope>NUCLEOTIDE SEQUENCE [LARGE SCALE GENOMIC DNA]</scope>
    <source>
        <strain evidence="1 2">SS14</strain>
    </source>
</reference>
<protein>
    <submittedName>
        <fullName evidence="1">Uncharacterized protein</fullName>
    </submittedName>
</protein>
<keyword evidence="2" id="KW-1185">Reference proteome</keyword>
<name>A0A0C9UR27_SPHS4</name>
<evidence type="ECO:0000313" key="2">
    <source>
        <dbReference type="Proteomes" id="UP000054279"/>
    </source>
</evidence>
<gene>
    <name evidence="1" type="ORF">M422DRAFT_33897</name>
</gene>
<sequence length="127" mass="14894">MPYCGLHSVKEHSLIPNDKTRDIVKEYIWEYVQRCVAPQWFQRLLGDQPMEYEEYEAVVSSLAIDRAIFPCLSPPAWMLQECIRRALKAGLGYQVSWRVPDEERNGDIEGDQKTLQEMVPPEEAYRF</sequence>
<dbReference type="Proteomes" id="UP000054279">
    <property type="component" value="Unassembled WGS sequence"/>
</dbReference>
<evidence type="ECO:0000313" key="1">
    <source>
        <dbReference type="EMBL" id="KIJ37219.1"/>
    </source>
</evidence>
<dbReference type="AlphaFoldDB" id="A0A0C9UR27"/>
<organism evidence="1 2">
    <name type="scientific">Sphaerobolus stellatus (strain SS14)</name>
    <dbReference type="NCBI Taxonomy" id="990650"/>
    <lineage>
        <taxon>Eukaryota</taxon>
        <taxon>Fungi</taxon>
        <taxon>Dikarya</taxon>
        <taxon>Basidiomycota</taxon>
        <taxon>Agaricomycotina</taxon>
        <taxon>Agaricomycetes</taxon>
        <taxon>Phallomycetidae</taxon>
        <taxon>Geastrales</taxon>
        <taxon>Sphaerobolaceae</taxon>
        <taxon>Sphaerobolus</taxon>
    </lineage>
</organism>